<keyword evidence="3" id="KW-1003">Cell membrane</keyword>
<feature type="transmembrane region" description="Helical" evidence="7">
    <location>
        <begin position="121"/>
        <end position="143"/>
    </location>
</feature>
<accession>A0ABS9WE91</accession>
<feature type="transmembrane region" description="Helical" evidence="7">
    <location>
        <begin position="31"/>
        <end position="53"/>
    </location>
</feature>
<evidence type="ECO:0000313" key="10">
    <source>
        <dbReference type="Proteomes" id="UP001430755"/>
    </source>
</evidence>
<feature type="domain" description="ABC transmembrane type-1" evidence="8">
    <location>
        <begin position="115"/>
        <end position="295"/>
    </location>
</feature>
<keyword evidence="2 7" id="KW-0813">Transport</keyword>
<evidence type="ECO:0000256" key="4">
    <source>
        <dbReference type="ARBA" id="ARBA00022692"/>
    </source>
</evidence>
<dbReference type="Pfam" id="PF00528">
    <property type="entry name" value="BPD_transp_1"/>
    <property type="match status" value="1"/>
</dbReference>
<evidence type="ECO:0000259" key="8">
    <source>
        <dbReference type="PROSITE" id="PS50928"/>
    </source>
</evidence>
<dbReference type="PROSITE" id="PS50928">
    <property type="entry name" value="ABC_TM1"/>
    <property type="match status" value="1"/>
</dbReference>
<dbReference type="PANTHER" id="PTHR30151:SF0">
    <property type="entry name" value="ABC TRANSPORTER PERMEASE PROTEIN MJ0413-RELATED"/>
    <property type="match status" value="1"/>
</dbReference>
<feature type="transmembrane region" description="Helical" evidence="7">
    <location>
        <begin position="5"/>
        <end position="25"/>
    </location>
</feature>
<reference evidence="9" key="1">
    <citation type="submission" date="2021-11" db="EMBL/GenBank/DDBJ databases">
        <title>A Novel Adlercreutzia Species, isolated from a Allomyrina dichotoma larva feces.</title>
        <authorList>
            <person name="Suh M.K."/>
        </authorList>
    </citation>
    <scope>NUCLEOTIDE SEQUENCE</scope>
    <source>
        <strain evidence="9">JBNU-10</strain>
    </source>
</reference>
<comment type="subcellular location">
    <subcellularLocation>
        <location evidence="1 7">Cell membrane</location>
        <topology evidence="1 7">Multi-pass membrane protein</topology>
    </subcellularLocation>
</comment>
<dbReference type="EMBL" id="JAJMLW010000001">
    <property type="protein sequence ID" value="MCI2241189.1"/>
    <property type="molecule type" value="Genomic_DNA"/>
</dbReference>
<dbReference type="RefSeq" id="WP_242163082.1">
    <property type="nucleotide sequence ID" value="NZ_JAJMLW010000001.1"/>
</dbReference>
<evidence type="ECO:0000256" key="1">
    <source>
        <dbReference type="ARBA" id="ARBA00004651"/>
    </source>
</evidence>
<dbReference type="SUPFAM" id="SSF161098">
    <property type="entry name" value="MetI-like"/>
    <property type="match status" value="1"/>
</dbReference>
<feature type="transmembrane region" description="Helical" evidence="7">
    <location>
        <begin position="178"/>
        <end position="198"/>
    </location>
</feature>
<keyword evidence="4 7" id="KW-0812">Transmembrane</keyword>
<keyword evidence="10" id="KW-1185">Reference proteome</keyword>
<evidence type="ECO:0000313" key="9">
    <source>
        <dbReference type="EMBL" id="MCI2241189.1"/>
    </source>
</evidence>
<comment type="caution">
    <text evidence="9">The sequence shown here is derived from an EMBL/GenBank/DDBJ whole genome shotgun (WGS) entry which is preliminary data.</text>
</comment>
<evidence type="ECO:0000256" key="2">
    <source>
        <dbReference type="ARBA" id="ARBA00022448"/>
    </source>
</evidence>
<keyword evidence="5 7" id="KW-1133">Transmembrane helix</keyword>
<name>A0ABS9WE91_9ACTN</name>
<dbReference type="Gene3D" id="1.10.3720.10">
    <property type="entry name" value="MetI-like"/>
    <property type="match status" value="1"/>
</dbReference>
<gene>
    <name evidence="9" type="ORF">LPT13_02330</name>
</gene>
<keyword evidence="6 7" id="KW-0472">Membrane</keyword>
<sequence>MRRIVVEFVIAHVLLAALVGVILLMPDARKVYPATALLVAIGVIELCYLLALFRGRKLDPFPSGSSDIICAVWVLMLVWELSSTKLGIAHSVLIPSPENVFYVFQRSGPELWANVVSSLELLLSGYILGTALGVILGVVVGWVPRLRAMFYPIANVLAPIPSVIFTPFLVILMPSYRWAAIMVILLGVFWPQFLSMILRVGSLPQAITDNARVLKVSNWTMITKIILPFIVPDVLKNMRVSLTTGFLMLMYAESFGAKSGIGYWISNANVFANYANIVAGVITCGMTVTALNYLTAWLQKRFTTWR</sequence>
<feature type="transmembrane region" description="Helical" evidence="7">
    <location>
        <begin position="150"/>
        <end position="172"/>
    </location>
</feature>
<evidence type="ECO:0000256" key="3">
    <source>
        <dbReference type="ARBA" id="ARBA00022475"/>
    </source>
</evidence>
<evidence type="ECO:0000256" key="5">
    <source>
        <dbReference type="ARBA" id="ARBA00022989"/>
    </source>
</evidence>
<dbReference type="Proteomes" id="UP001430755">
    <property type="component" value="Unassembled WGS sequence"/>
</dbReference>
<evidence type="ECO:0000256" key="6">
    <source>
        <dbReference type="ARBA" id="ARBA00023136"/>
    </source>
</evidence>
<protein>
    <submittedName>
        <fullName evidence="9">ABC transporter permease subunit</fullName>
    </submittedName>
</protein>
<dbReference type="InterPro" id="IPR035906">
    <property type="entry name" value="MetI-like_sf"/>
</dbReference>
<organism evidence="9 10">
    <name type="scientific">Adlercreutzia faecimuris</name>
    <dbReference type="NCBI Taxonomy" id="2897341"/>
    <lineage>
        <taxon>Bacteria</taxon>
        <taxon>Bacillati</taxon>
        <taxon>Actinomycetota</taxon>
        <taxon>Coriobacteriia</taxon>
        <taxon>Eggerthellales</taxon>
        <taxon>Eggerthellaceae</taxon>
        <taxon>Adlercreutzia</taxon>
    </lineage>
</organism>
<proteinExistence type="inferred from homology"/>
<feature type="transmembrane region" description="Helical" evidence="7">
    <location>
        <begin position="246"/>
        <end position="265"/>
    </location>
</feature>
<dbReference type="PANTHER" id="PTHR30151">
    <property type="entry name" value="ALKANE SULFONATE ABC TRANSPORTER-RELATED, MEMBRANE SUBUNIT"/>
    <property type="match status" value="1"/>
</dbReference>
<evidence type="ECO:0000256" key="7">
    <source>
        <dbReference type="RuleBase" id="RU363032"/>
    </source>
</evidence>
<dbReference type="InterPro" id="IPR000515">
    <property type="entry name" value="MetI-like"/>
</dbReference>
<dbReference type="CDD" id="cd06261">
    <property type="entry name" value="TM_PBP2"/>
    <property type="match status" value="1"/>
</dbReference>
<comment type="similarity">
    <text evidence="7">Belongs to the binding-protein-dependent transport system permease family.</text>
</comment>
<feature type="transmembrane region" description="Helical" evidence="7">
    <location>
        <begin position="277"/>
        <end position="298"/>
    </location>
</feature>